<proteinExistence type="predicted"/>
<evidence type="ECO:0000256" key="1">
    <source>
        <dbReference type="SAM" id="MobiDB-lite"/>
    </source>
</evidence>
<comment type="caution">
    <text evidence="2">The sequence shown here is derived from an EMBL/GenBank/DDBJ whole genome shotgun (WGS) entry which is preliminary data.</text>
</comment>
<dbReference type="EMBL" id="JABFAI010000074">
    <property type="protein sequence ID" value="KAF4957141.1"/>
    <property type="molecule type" value="Genomic_DNA"/>
</dbReference>
<feature type="compositionally biased region" description="Polar residues" evidence="1">
    <location>
        <begin position="245"/>
        <end position="257"/>
    </location>
</feature>
<evidence type="ECO:0000313" key="3">
    <source>
        <dbReference type="Proteomes" id="UP000604273"/>
    </source>
</evidence>
<protein>
    <recommendedName>
        <fullName evidence="4">GAF domain-containing protein</fullName>
    </recommendedName>
</protein>
<reference evidence="2" key="2">
    <citation type="submission" date="2020-05" db="EMBL/GenBank/DDBJ databases">
        <authorList>
            <person name="Kim H.-S."/>
            <person name="Proctor R.H."/>
            <person name="Brown D.W."/>
        </authorList>
    </citation>
    <scope>NUCLEOTIDE SEQUENCE</scope>
    <source>
        <strain evidence="2">NRRL 45417</strain>
    </source>
</reference>
<name>A0A8H4TFV2_9HYPO</name>
<dbReference type="Proteomes" id="UP000604273">
    <property type="component" value="Unassembled WGS sequence"/>
</dbReference>
<dbReference type="SUPFAM" id="SSF55781">
    <property type="entry name" value="GAF domain-like"/>
    <property type="match status" value="1"/>
</dbReference>
<dbReference type="InterPro" id="IPR029016">
    <property type="entry name" value="GAF-like_dom_sf"/>
</dbReference>
<reference evidence="2" key="1">
    <citation type="journal article" date="2020" name="BMC Genomics">
        <title>Correction to: Identification and distribution of gene clusters required for synthesis of sphingolipid metabolism inhibitors in diverse species of the filamentous fungus Fusarium.</title>
        <authorList>
            <person name="Kim H.S."/>
            <person name="Lohmar J.M."/>
            <person name="Busman M."/>
            <person name="Brown D.W."/>
            <person name="Naumann T.A."/>
            <person name="Divon H.H."/>
            <person name="Lysoe E."/>
            <person name="Uhlig S."/>
            <person name="Proctor R.H."/>
        </authorList>
    </citation>
    <scope>NUCLEOTIDE SEQUENCE</scope>
    <source>
        <strain evidence="2">NRRL 45417</strain>
    </source>
</reference>
<dbReference type="OrthoDB" id="303614at2759"/>
<evidence type="ECO:0008006" key="4">
    <source>
        <dbReference type="Google" id="ProtNLM"/>
    </source>
</evidence>
<sequence>MTIHSKPGHVTPHKIVSESVRERETFSTILTALTQLGMYHVGAERAFVSLFDSEYQYFIAGATSGTYLRPGVPNHEHNEPFRLCGTSARRGDDACDYTILNKPADDLKFRDDELPVTVVPNLVDDDRFPAQGIPMLGPSYATFYAAIPIHTKRGINIGVYHVVNTSTREWTEVNSDRLRDISRAISDHLKTESLKAVNRRNARMNRGIGSFIEGGSTLTGWRHGSNHTAFEDILAADEGNLNSQQQTLESDMESVTSDGPPLEDDEGLKQTRHGRASITPTKRTKDAMSENRSLANAFSRAACFLTPPWRAIGLTRPTLKEAGPDLQGIRPQQAAMTVLTSERTAKKITFVT</sequence>
<keyword evidence="3" id="KW-1185">Reference proteome</keyword>
<gene>
    <name evidence="2" type="ORF">FGADI_3361</name>
</gene>
<dbReference type="AlphaFoldDB" id="A0A8H4TFV2"/>
<feature type="region of interest" description="Disordered" evidence="1">
    <location>
        <begin position="245"/>
        <end position="288"/>
    </location>
</feature>
<organism evidence="2 3">
    <name type="scientific">Fusarium gaditjirri</name>
    <dbReference type="NCBI Taxonomy" id="282569"/>
    <lineage>
        <taxon>Eukaryota</taxon>
        <taxon>Fungi</taxon>
        <taxon>Dikarya</taxon>
        <taxon>Ascomycota</taxon>
        <taxon>Pezizomycotina</taxon>
        <taxon>Sordariomycetes</taxon>
        <taxon>Hypocreomycetidae</taxon>
        <taxon>Hypocreales</taxon>
        <taxon>Nectriaceae</taxon>
        <taxon>Fusarium</taxon>
        <taxon>Fusarium nisikadoi species complex</taxon>
    </lineage>
</organism>
<accession>A0A8H4TFV2</accession>
<evidence type="ECO:0000313" key="2">
    <source>
        <dbReference type="EMBL" id="KAF4957141.1"/>
    </source>
</evidence>
<dbReference type="Gene3D" id="3.30.450.40">
    <property type="match status" value="1"/>
</dbReference>